<proteinExistence type="predicted"/>
<dbReference type="InterPro" id="IPR000086">
    <property type="entry name" value="NUDIX_hydrolase_dom"/>
</dbReference>
<gene>
    <name evidence="2" type="ORF">DGYR_LOCUS12928</name>
</gene>
<dbReference type="AlphaFoldDB" id="A0A7I8WBS0"/>
<feature type="domain" description="Nudix hydrolase" evidence="1">
    <location>
        <begin position="92"/>
        <end position="245"/>
    </location>
</feature>
<accession>A0A7I8WBS0</accession>
<organism evidence="2 3">
    <name type="scientific">Dimorphilus gyrociliatus</name>
    <dbReference type="NCBI Taxonomy" id="2664684"/>
    <lineage>
        <taxon>Eukaryota</taxon>
        <taxon>Metazoa</taxon>
        <taxon>Spiralia</taxon>
        <taxon>Lophotrochozoa</taxon>
        <taxon>Annelida</taxon>
        <taxon>Polychaeta</taxon>
        <taxon>Polychaeta incertae sedis</taxon>
        <taxon>Dinophilidae</taxon>
        <taxon>Dimorphilus</taxon>
    </lineage>
</organism>
<dbReference type="SUPFAM" id="SSF55811">
    <property type="entry name" value="Nudix"/>
    <property type="match status" value="1"/>
</dbReference>
<evidence type="ECO:0000313" key="3">
    <source>
        <dbReference type="Proteomes" id="UP000549394"/>
    </source>
</evidence>
<evidence type="ECO:0000313" key="2">
    <source>
        <dbReference type="EMBL" id="CAD5125577.1"/>
    </source>
</evidence>
<keyword evidence="3" id="KW-1185">Reference proteome</keyword>
<evidence type="ECO:0000259" key="1">
    <source>
        <dbReference type="PROSITE" id="PS51462"/>
    </source>
</evidence>
<reference evidence="2 3" key="1">
    <citation type="submission" date="2020-08" db="EMBL/GenBank/DDBJ databases">
        <authorList>
            <person name="Hejnol A."/>
        </authorList>
    </citation>
    <scope>NUCLEOTIDE SEQUENCE [LARGE SCALE GENOMIC DNA]</scope>
</reference>
<dbReference type="PROSITE" id="PS51462">
    <property type="entry name" value="NUDIX"/>
    <property type="match status" value="1"/>
</dbReference>
<dbReference type="Pfam" id="PF00293">
    <property type="entry name" value="NUDIX"/>
    <property type="match status" value="1"/>
</dbReference>
<comment type="caution">
    <text evidence="2">The sequence shown here is derived from an EMBL/GenBank/DDBJ whole genome shotgun (WGS) entry which is preliminary data.</text>
</comment>
<name>A0A7I8WBS0_9ANNE</name>
<protein>
    <submittedName>
        <fullName evidence="2">DgyrCDS13780</fullName>
    </submittedName>
</protein>
<dbReference type="Gene3D" id="3.90.79.10">
    <property type="entry name" value="Nucleoside Triphosphate Pyrophosphohydrolase"/>
    <property type="match status" value="1"/>
</dbReference>
<dbReference type="OrthoDB" id="447842at2759"/>
<dbReference type="Proteomes" id="UP000549394">
    <property type="component" value="Unassembled WGS sequence"/>
</dbReference>
<dbReference type="InterPro" id="IPR015797">
    <property type="entry name" value="NUDIX_hydrolase-like_dom_sf"/>
</dbReference>
<sequence length="255" mass="29747">MEDSRTVKVYIVKNKKSPEIPATFGKCLLAELGWTERQGHCEMEIYAKITCNKLVLSKHRFYDAAKVQLHHNYPCNAWDHSHIDAKTIHNRKYVTVRLNVLMETAENKILLQRKSLANYIYPLTWTLPGDSLEANETVWECALKNFKYNCGIQLNKDLLHDVNLPLLYIWESIYPFNSTEGYPIRHDAIVFTWLKLKDCQQIRELSLNFQPDLDYFDAFSFVNVELVASLLVRNKLPNLTSGVMNLSKDLNKFFK</sequence>
<dbReference type="EMBL" id="CAJFCJ010000028">
    <property type="protein sequence ID" value="CAD5125577.1"/>
    <property type="molecule type" value="Genomic_DNA"/>
</dbReference>